<sequence>MSEDPDRLSLADPYTVPTAHWHGLDDGRIQCDVCPRNCRLREGQRGLCFVRGRVDDQIVLASYGRSSGFCVDPIEKKPLNHFLPGSAVLSFGTAGCNLACRFCQNWDISKSRETNTLAASASPDGLARAAEKFGCRSVAFTYNDPVIFMEYAMDVADACRERGIRAVAVSAGYMNAAPRAEFYGHMDAANIDLKAFSENFYEKVTFARLPAVLETLEYLKTTDVWLEVTTLLIPGHNDSDAEIAAECAWFAEHLGPDVPLHFSAFHPDFKMRDVPRTPPETLRKARRIAREHGLRYVYTGNVHDPDGQTTVCPECDTPVIVRDWYEINDYRLNDNGGCACGAVIPGRFDGPEGGWGSRRMPLRLADPAKPGAGKHDRRALAL</sequence>
<comment type="caution">
    <text evidence="8">The sequence shown here is derived from an EMBL/GenBank/DDBJ whole genome shotgun (WGS) entry which is preliminary data.</text>
</comment>
<keyword evidence="5" id="KW-0408">Iron</keyword>
<accession>A0A8J3YSL8</accession>
<evidence type="ECO:0000256" key="3">
    <source>
        <dbReference type="ARBA" id="ARBA00022691"/>
    </source>
</evidence>
<dbReference type="InterPro" id="IPR034457">
    <property type="entry name" value="Organic_radical-activating"/>
</dbReference>
<keyword evidence="4" id="KW-0479">Metal-binding</keyword>
<dbReference type="PANTHER" id="PTHR30352">
    <property type="entry name" value="PYRUVATE FORMATE-LYASE-ACTIVATING ENZYME"/>
    <property type="match status" value="1"/>
</dbReference>
<dbReference type="InterPro" id="IPR058240">
    <property type="entry name" value="rSAM_sf"/>
</dbReference>
<keyword evidence="6" id="KW-0411">Iron-sulfur</keyword>
<proteinExistence type="predicted"/>
<keyword evidence="9" id="KW-1185">Reference proteome</keyword>
<keyword evidence="3" id="KW-0949">S-adenosyl-L-methionine</keyword>
<dbReference type="Proteomes" id="UP000619260">
    <property type="component" value="Unassembled WGS sequence"/>
</dbReference>
<evidence type="ECO:0000256" key="5">
    <source>
        <dbReference type="ARBA" id="ARBA00023004"/>
    </source>
</evidence>
<evidence type="ECO:0000256" key="1">
    <source>
        <dbReference type="ARBA" id="ARBA00001966"/>
    </source>
</evidence>
<dbReference type="GO" id="GO:0051539">
    <property type="term" value="F:4 iron, 4 sulfur cluster binding"/>
    <property type="evidence" value="ECO:0007669"/>
    <property type="project" value="UniProtKB-KW"/>
</dbReference>
<gene>
    <name evidence="8" type="primary">pflA_2</name>
    <name evidence="8" type="ORF">Val02_76320</name>
</gene>
<organism evidence="8 9">
    <name type="scientific">Virgisporangium aliadipatigenens</name>
    <dbReference type="NCBI Taxonomy" id="741659"/>
    <lineage>
        <taxon>Bacteria</taxon>
        <taxon>Bacillati</taxon>
        <taxon>Actinomycetota</taxon>
        <taxon>Actinomycetes</taxon>
        <taxon>Micromonosporales</taxon>
        <taxon>Micromonosporaceae</taxon>
        <taxon>Virgisporangium</taxon>
    </lineage>
</organism>
<dbReference type="NCBIfam" id="TIGR04337">
    <property type="entry name" value="AmmeMemoSam_rS"/>
    <property type="match status" value="1"/>
</dbReference>
<evidence type="ECO:0000313" key="8">
    <source>
        <dbReference type="EMBL" id="GIJ50746.1"/>
    </source>
</evidence>
<evidence type="ECO:0000259" key="7">
    <source>
        <dbReference type="PROSITE" id="PS51918"/>
    </source>
</evidence>
<dbReference type="InterPro" id="IPR006638">
    <property type="entry name" value="Elp3/MiaA/NifB-like_rSAM"/>
</dbReference>
<dbReference type="InterPro" id="IPR007197">
    <property type="entry name" value="rSAM"/>
</dbReference>
<dbReference type="EMBL" id="BOPF01000039">
    <property type="protein sequence ID" value="GIJ50746.1"/>
    <property type="molecule type" value="Genomic_DNA"/>
</dbReference>
<dbReference type="SFLD" id="SFLDG01101">
    <property type="entry name" value="Uncharacterised_Radical_SAM_Su"/>
    <property type="match status" value="1"/>
</dbReference>
<dbReference type="InterPro" id="IPR027596">
    <property type="entry name" value="AmmeMemoSam_rS"/>
</dbReference>
<dbReference type="CDD" id="cd01335">
    <property type="entry name" value="Radical_SAM"/>
    <property type="match status" value="1"/>
</dbReference>
<dbReference type="PANTHER" id="PTHR30352:SF5">
    <property type="entry name" value="PYRUVATE FORMATE-LYASE 1-ACTIVATING ENZYME"/>
    <property type="match status" value="1"/>
</dbReference>
<dbReference type="SUPFAM" id="SSF102114">
    <property type="entry name" value="Radical SAM enzymes"/>
    <property type="match status" value="1"/>
</dbReference>
<name>A0A8J3YSL8_9ACTN</name>
<dbReference type="GO" id="GO:0003824">
    <property type="term" value="F:catalytic activity"/>
    <property type="evidence" value="ECO:0007669"/>
    <property type="project" value="InterPro"/>
</dbReference>
<evidence type="ECO:0000256" key="4">
    <source>
        <dbReference type="ARBA" id="ARBA00022723"/>
    </source>
</evidence>
<dbReference type="GO" id="GO:0046872">
    <property type="term" value="F:metal ion binding"/>
    <property type="evidence" value="ECO:0007669"/>
    <property type="project" value="UniProtKB-KW"/>
</dbReference>
<dbReference type="SMART" id="SM00729">
    <property type="entry name" value="Elp3"/>
    <property type="match status" value="1"/>
</dbReference>
<evidence type="ECO:0000313" key="9">
    <source>
        <dbReference type="Proteomes" id="UP000619260"/>
    </source>
</evidence>
<protein>
    <submittedName>
        <fullName evidence="8">AmmeMemoRadiSam system radical SAM enzyme</fullName>
    </submittedName>
</protein>
<keyword evidence="2" id="KW-0004">4Fe-4S</keyword>
<dbReference type="RefSeq" id="WP_203904175.1">
    <property type="nucleotide sequence ID" value="NZ_BOPF01000039.1"/>
</dbReference>
<feature type="domain" description="Radical SAM core" evidence="7">
    <location>
        <begin position="81"/>
        <end position="295"/>
    </location>
</feature>
<evidence type="ECO:0000256" key="2">
    <source>
        <dbReference type="ARBA" id="ARBA00022485"/>
    </source>
</evidence>
<dbReference type="Gene3D" id="3.20.20.70">
    <property type="entry name" value="Aldolase class I"/>
    <property type="match status" value="1"/>
</dbReference>
<dbReference type="PROSITE" id="PS51918">
    <property type="entry name" value="RADICAL_SAM"/>
    <property type="match status" value="1"/>
</dbReference>
<dbReference type="InterPro" id="IPR013785">
    <property type="entry name" value="Aldolase_TIM"/>
</dbReference>
<reference evidence="8" key="1">
    <citation type="submission" date="2021-01" db="EMBL/GenBank/DDBJ databases">
        <title>Whole genome shotgun sequence of Virgisporangium aliadipatigenens NBRC 105644.</title>
        <authorList>
            <person name="Komaki H."/>
            <person name="Tamura T."/>
        </authorList>
    </citation>
    <scope>NUCLEOTIDE SEQUENCE</scope>
    <source>
        <strain evidence="8">NBRC 105644</strain>
    </source>
</reference>
<comment type="cofactor">
    <cofactor evidence="1">
        <name>[4Fe-4S] cluster</name>
        <dbReference type="ChEBI" id="CHEBI:49883"/>
    </cofactor>
</comment>
<dbReference type="Pfam" id="PF04055">
    <property type="entry name" value="Radical_SAM"/>
    <property type="match status" value="1"/>
</dbReference>
<dbReference type="AlphaFoldDB" id="A0A8J3YSL8"/>
<evidence type="ECO:0000256" key="6">
    <source>
        <dbReference type="ARBA" id="ARBA00023014"/>
    </source>
</evidence>
<dbReference type="SFLD" id="SFLDS00029">
    <property type="entry name" value="Radical_SAM"/>
    <property type="match status" value="1"/>
</dbReference>